<feature type="transmembrane region" description="Helical" evidence="2">
    <location>
        <begin position="537"/>
        <end position="560"/>
    </location>
</feature>
<evidence type="ECO:0000256" key="1">
    <source>
        <dbReference type="SAM" id="MobiDB-lite"/>
    </source>
</evidence>
<name>A0AAI8VI61_9PEZI</name>
<feature type="compositionally biased region" description="Low complexity" evidence="1">
    <location>
        <begin position="418"/>
        <end position="432"/>
    </location>
</feature>
<keyword evidence="2" id="KW-1133">Transmembrane helix</keyword>
<keyword evidence="2" id="KW-0472">Membrane</keyword>
<evidence type="ECO:0000313" key="4">
    <source>
        <dbReference type="Proteomes" id="UP001295740"/>
    </source>
</evidence>
<protein>
    <submittedName>
        <fullName evidence="3">Uu.00g128020.m01.CDS01</fullName>
    </submittedName>
</protein>
<dbReference type="EMBL" id="CAUWAG010000007">
    <property type="protein sequence ID" value="CAJ2505408.1"/>
    <property type="molecule type" value="Genomic_DNA"/>
</dbReference>
<feature type="transmembrane region" description="Helical" evidence="2">
    <location>
        <begin position="97"/>
        <end position="117"/>
    </location>
</feature>
<feature type="transmembrane region" description="Helical" evidence="2">
    <location>
        <begin position="229"/>
        <end position="248"/>
    </location>
</feature>
<feature type="transmembrane region" description="Helical" evidence="2">
    <location>
        <begin position="465"/>
        <end position="487"/>
    </location>
</feature>
<dbReference type="InterPro" id="IPR053018">
    <property type="entry name" value="Elsinochrome_Biosynth-Asso"/>
</dbReference>
<feature type="transmembrane region" description="Helical" evidence="2">
    <location>
        <begin position="499"/>
        <end position="525"/>
    </location>
</feature>
<feature type="transmembrane region" description="Helical" evidence="2">
    <location>
        <begin position="20"/>
        <end position="46"/>
    </location>
</feature>
<organism evidence="3 4">
    <name type="scientific">Anthostomella pinea</name>
    <dbReference type="NCBI Taxonomy" id="933095"/>
    <lineage>
        <taxon>Eukaryota</taxon>
        <taxon>Fungi</taxon>
        <taxon>Dikarya</taxon>
        <taxon>Ascomycota</taxon>
        <taxon>Pezizomycotina</taxon>
        <taxon>Sordariomycetes</taxon>
        <taxon>Xylariomycetidae</taxon>
        <taxon>Xylariales</taxon>
        <taxon>Xylariaceae</taxon>
        <taxon>Anthostomella</taxon>
    </lineage>
</organism>
<keyword evidence="4" id="KW-1185">Reference proteome</keyword>
<feature type="compositionally biased region" description="Basic and acidic residues" evidence="1">
    <location>
        <begin position="395"/>
        <end position="415"/>
    </location>
</feature>
<sequence>MWECDGPSRSVGMLQQPDLAGVVPLIVVVGSAGVAVMGLLVQYLFFHNPLAVRPSSIPPNPVDAIFLWRFRAVLGLKLGSPNGPLHESALRVACDQYILTMGDVQLGMGLAVLIYGYASLFSGLSAYHWWLLIGLAWFSLITQLAALVYLRDYYARRPNQRAWRLMLLICFICVLAASMVPTARMKMALAQKPEKMEDILGRSAICYFANGNSKLGIQHGIGAALFPGVYVIVALLLVGLVFGLLKLYEIPGGLVSRWYRNYRGLMEEPAIGEHIACVRCEQRTRLLVVRPFLAFWLVLRMYADLLSSIGAEVFCILALTVWVTLRFVDIHNMGPSTASELWTLEHIAALMFCAMPFRAFADYLCGLWFDRRVQFRAMCSFSRLKWKRRGYEQLSEHDDQRKTNDDHASLDRFGEGDPTLSPTSQTQVSTVTGEVDVGKEVDDMLKTLKDSYSGPEYCFYINRPWLALALPVSAFSALVHVVLLMTMPRTRESVSPADALLLTAAWAVIYVPLLVFVYFLASMIVDDRIRPQRRRAVYGFASGMTLLMSLIGILDTLYGLGGTPMSYLAMGALCLLVAAYLVYGLVARLGRLVKGKGRAYAEDEDLEGGAGVTAPGRKRARVPARKARRFPCASQRLLKKGGPSYGTMGSPSTG</sequence>
<dbReference type="PANTHER" id="PTHR37577">
    <property type="entry name" value="INTEGRAL MEMBRANE PROTEIN"/>
    <property type="match status" value="1"/>
</dbReference>
<keyword evidence="2" id="KW-0812">Transmembrane</keyword>
<evidence type="ECO:0000313" key="3">
    <source>
        <dbReference type="EMBL" id="CAJ2505408.1"/>
    </source>
</evidence>
<proteinExistence type="predicted"/>
<evidence type="ECO:0000256" key="2">
    <source>
        <dbReference type="SAM" id="Phobius"/>
    </source>
</evidence>
<gene>
    <name evidence="3" type="ORF">KHLLAP_LOCUS5876</name>
</gene>
<feature type="transmembrane region" description="Helical" evidence="2">
    <location>
        <begin position="566"/>
        <end position="586"/>
    </location>
</feature>
<feature type="transmembrane region" description="Helical" evidence="2">
    <location>
        <begin position="347"/>
        <end position="369"/>
    </location>
</feature>
<feature type="transmembrane region" description="Helical" evidence="2">
    <location>
        <begin position="305"/>
        <end position="327"/>
    </location>
</feature>
<reference evidence="3" key="1">
    <citation type="submission" date="2023-10" db="EMBL/GenBank/DDBJ databases">
        <authorList>
            <person name="Hackl T."/>
        </authorList>
    </citation>
    <scope>NUCLEOTIDE SEQUENCE</scope>
</reference>
<accession>A0AAI8VI61</accession>
<dbReference type="PANTHER" id="PTHR37577:SF1">
    <property type="entry name" value="INTEGRAL MEMBRANE PROTEIN"/>
    <property type="match status" value="1"/>
</dbReference>
<dbReference type="AlphaFoldDB" id="A0AAI8VI61"/>
<feature type="region of interest" description="Disordered" evidence="1">
    <location>
        <begin position="395"/>
        <end position="432"/>
    </location>
</feature>
<comment type="caution">
    <text evidence="3">The sequence shown here is derived from an EMBL/GenBank/DDBJ whole genome shotgun (WGS) entry which is preliminary data.</text>
</comment>
<feature type="transmembrane region" description="Helical" evidence="2">
    <location>
        <begin position="162"/>
        <end position="180"/>
    </location>
</feature>
<dbReference type="Proteomes" id="UP001295740">
    <property type="component" value="Unassembled WGS sequence"/>
</dbReference>
<feature type="transmembrane region" description="Helical" evidence="2">
    <location>
        <begin position="129"/>
        <end position="150"/>
    </location>
</feature>